<comment type="subcellular location">
    <subcellularLocation>
        <location evidence="1">Nucleus</location>
    </subcellularLocation>
</comment>
<accession>A0ABU7F0F4</accession>
<evidence type="ECO:0000256" key="1">
    <source>
        <dbReference type="ARBA" id="ARBA00004123"/>
    </source>
</evidence>
<dbReference type="PANTHER" id="PTHR16515">
    <property type="entry name" value="PR DOMAIN ZINC FINGER PROTEIN"/>
    <property type="match status" value="1"/>
</dbReference>
<feature type="domain" description="C2H2-type" evidence="9">
    <location>
        <begin position="111"/>
        <end position="138"/>
    </location>
</feature>
<evidence type="ECO:0000256" key="6">
    <source>
        <dbReference type="ARBA" id="ARBA00023242"/>
    </source>
</evidence>
<feature type="domain" description="C2H2-type" evidence="9">
    <location>
        <begin position="83"/>
        <end position="110"/>
    </location>
</feature>
<feature type="non-terminal residue" evidence="10">
    <location>
        <position position="468"/>
    </location>
</feature>
<keyword evidence="3" id="KW-0677">Repeat</keyword>
<feature type="domain" description="C2H2-type" evidence="9">
    <location>
        <begin position="223"/>
        <end position="250"/>
    </location>
</feature>
<dbReference type="InterPro" id="IPR050331">
    <property type="entry name" value="Zinc_finger"/>
</dbReference>
<feature type="domain" description="C2H2-type" evidence="9">
    <location>
        <begin position="251"/>
        <end position="278"/>
    </location>
</feature>
<feature type="domain" description="C2H2-type" evidence="9">
    <location>
        <begin position="139"/>
        <end position="166"/>
    </location>
</feature>
<dbReference type="Gene3D" id="3.30.160.60">
    <property type="entry name" value="Classic Zinc Finger"/>
    <property type="match status" value="7"/>
</dbReference>
<dbReference type="Proteomes" id="UP001352852">
    <property type="component" value="Unassembled WGS sequence"/>
</dbReference>
<organism evidence="10 11">
    <name type="scientific">Characodon lateralis</name>
    <dbReference type="NCBI Taxonomy" id="208331"/>
    <lineage>
        <taxon>Eukaryota</taxon>
        <taxon>Metazoa</taxon>
        <taxon>Chordata</taxon>
        <taxon>Craniata</taxon>
        <taxon>Vertebrata</taxon>
        <taxon>Euteleostomi</taxon>
        <taxon>Actinopterygii</taxon>
        <taxon>Neopterygii</taxon>
        <taxon>Teleostei</taxon>
        <taxon>Neoteleostei</taxon>
        <taxon>Acanthomorphata</taxon>
        <taxon>Ovalentaria</taxon>
        <taxon>Atherinomorphae</taxon>
        <taxon>Cyprinodontiformes</taxon>
        <taxon>Goodeidae</taxon>
        <taxon>Characodon</taxon>
    </lineage>
</organism>
<gene>
    <name evidence="10" type="ORF">CHARACLAT_003213</name>
</gene>
<dbReference type="InterPro" id="IPR036236">
    <property type="entry name" value="Znf_C2H2_sf"/>
</dbReference>
<dbReference type="PANTHER" id="PTHR16515:SF66">
    <property type="entry name" value="C2H2-TYPE DOMAIN-CONTAINING PROTEIN"/>
    <property type="match status" value="1"/>
</dbReference>
<comment type="caution">
    <text evidence="10">The sequence shown here is derived from an EMBL/GenBank/DDBJ whole genome shotgun (WGS) entry which is preliminary data.</text>
</comment>
<dbReference type="SUPFAM" id="SSF57667">
    <property type="entry name" value="beta-beta-alpha zinc fingers"/>
    <property type="match status" value="4"/>
</dbReference>
<dbReference type="PROSITE" id="PS50157">
    <property type="entry name" value="ZINC_FINGER_C2H2_2"/>
    <property type="match status" value="8"/>
</dbReference>
<reference evidence="10 11" key="1">
    <citation type="submission" date="2021-06" db="EMBL/GenBank/DDBJ databases">
        <authorList>
            <person name="Palmer J.M."/>
        </authorList>
    </citation>
    <scope>NUCLEOTIDE SEQUENCE [LARGE SCALE GENOMIC DNA]</scope>
    <source>
        <strain evidence="10 11">CL_MEX2019</strain>
        <tissue evidence="10">Muscle</tissue>
    </source>
</reference>
<feature type="region of interest" description="Disordered" evidence="8">
    <location>
        <begin position="16"/>
        <end position="52"/>
    </location>
</feature>
<evidence type="ECO:0000313" key="10">
    <source>
        <dbReference type="EMBL" id="MED6292717.1"/>
    </source>
</evidence>
<keyword evidence="6" id="KW-0539">Nucleus</keyword>
<evidence type="ECO:0000256" key="2">
    <source>
        <dbReference type="ARBA" id="ARBA00022723"/>
    </source>
</evidence>
<dbReference type="EMBL" id="JAHUTJ010073913">
    <property type="protein sequence ID" value="MED6292717.1"/>
    <property type="molecule type" value="Genomic_DNA"/>
</dbReference>
<feature type="domain" description="C2H2-type" evidence="9">
    <location>
        <begin position="167"/>
        <end position="194"/>
    </location>
</feature>
<keyword evidence="2" id="KW-0479">Metal-binding</keyword>
<name>A0ABU7F0F4_9TELE</name>
<proteinExistence type="predicted"/>
<evidence type="ECO:0000259" key="9">
    <source>
        <dbReference type="PROSITE" id="PS50157"/>
    </source>
</evidence>
<dbReference type="PROSITE" id="PS00028">
    <property type="entry name" value="ZINC_FINGER_C2H2_1"/>
    <property type="match status" value="8"/>
</dbReference>
<feature type="compositionally biased region" description="Low complexity" evidence="8">
    <location>
        <begin position="16"/>
        <end position="31"/>
    </location>
</feature>
<keyword evidence="5" id="KW-0862">Zinc</keyword>
<evidence type="ECO:0000313" key="11">
    <source>
        <dbReference type="Proteomes" id="UP001352852"/>
    </source>
</evidence>
<feature type="domain" description="C2H2-type" evidence="9">
    <location>
        <begin position="381"/>
        <end position="408"/>
    </location>
</feature>
<dbReference type="SMART" id="SM00355">
    <property type="entry name" value="ZnF_C2H2"/>
    <property type="match status" value="8"/>
</dbReference>
<keyword evidence="11" id="KW-1185">Reference proteome</keyword>
<dbReference type="InterPro" id="IPR013087">
    <property type="entry name" value="Znf_C2H2_type"/>
</dbReference>
<feature type="domain" description="C2H2-type" evidence="9">
    <location>
        <begin position="195"/>
        <end position="222"/>
    </location>
</feature>
<sequence length="468" mass="50513">MANSVALVVQAELLPPQSAPSLSSFPSLLGSGDDGEDDREEGQLVDGGKELEEGGEEVVLDVVATSGSEPASVQQPEQSEHPFQCLDCGKSFRWSSRLTHHQRSHNNERPYRCNLCPKAFKGSSALLYHQRSHSGEKPYKCDDCGKAFKRSSLLQVHRSIHTGVRAFLCPYCPLTFKWSSHYQYHLRQHTGECPYPCDTCPKAFKNSSSLRRHKNVHLGLKPYTCSVCNKSFTQSTNLRQHMRIHTGERPYVCGDCGRSFTHSSNLALHKSSHANLNAGVKERKRGEDGQKGNEVVEVVVGAEEVTSTILTDMVGFVSQEGTDGVGVGMEEVFLSTTSSGQNPDLLPQLTLAPSGEDVCTSRAIGTEVHLSTDTGASVLLYSCGSCNHTFGTRTELEQHQTIHMATGEHDTSGEAGHGAGMEVGDGLVGAGHLLTDFEEVVETTTVAESGHTTEVLLGLAEAVDGSSA</sequence>
<evidence type="ECO:0000256" key="5">
    <source>
        <dbReference type="ARBA" id="ARBA00022833"/>
    </source>
</evidence>
<dbReference type="Pfam" id="PF00096">
    <property type="entry name" value="zf-C2H2"/>
    <property type="match status" value="6"/>
</dbReference>
<evidence type="ECO:0000256" key="4">
    <source>
        <dbReference type="ARBA" id="ARBA00022771"/>
    </source>
</evidence>
<evidence type="ECO:0000256" key="3">
    <source>
        <dbReference type="ARBA" id="ARBA00022737"/>
    </source>
</evidence>
<evidence type="ECO:0000256" key="7">
    <source>
        <dbReference type="PROSITE-ProRule" id="PRU00042"/>
    </source>
</evidence>
<keyword evidence="4 7" id="KW-0863">Zinc-finger</keyword>
<evidence type="ECO:0000256" key="8">
    <source>
        <dbReference type="SAM" id="MobiDB-lite"/>
    </source>
</evidence>
<protein>
    <recommendedName>
        <fullName evidence="9">C2H2-type domain-containing protein</fullName>
    </recommendedName>
</protein>